<organism evidence="10 11">
    <name type="scientific">Salinivirga cyanobacteriivorans</name>
    <dbReference type="NCBI Taxonomy" id="1307839"/>
    <lineage>
        <taxon>Bacteria</taxon>
        <taxon>Pseudomonadati</taxon>
        <taxon>Bacteroidota</taxon>
        <taxon>Bacteroidia</taxon>
        <taxon>Bacteroidales</taxon>
        <taxon>Salinivirgaceae</taxon>
        <taxon>Salinivirga</taxon>
    </lineage>
</organism>
<dbReference type="SMART" id="SM00977">
    <property type="entry name" value="TilS_C"/>
    <property type="match status" value="1"/>
</dbReference>
<evidence type="ECO:0000256" key="1">
    <source>
        <dbReference type="ARBA" id="ARBA00004496"/>
    </source>
</evidence>
<evidence type="ECO:0000313" key="10">
    <source>
        <dbReference type="EMBL" id="ALO14820.1"/>
    </source>
</evidence>
<dbReference type="InterPro" id="IPR012094">
    <property type="entry name" value="tRNA_Ile_lys_synt"/>
</dbReference>
<dbReference type="InterPro" id="IPR012795">
    <property type="entry name" value="tRNA_Ile_lys_synt_N"/>
</dbReference>
<dbReference type="HAMAP" id="MF_01161">
    <property type="entry name" value="tRNA_Ile_lys_synt"/>
    <property type="match status" value="1"/>
</dbReference>
<dbReference type="PATRIC" id="fig|1307839.3.peg.1251"/>
<dbReference type="PANTHER" id="PTHR43033:SF1">
    <property type="entry name" value="TRNA(ILE)-LYSIDINE SYNTHASE-RELATED"/>
    <property type="match status" value="1"/>
</dbReference>
<accession>A0A0S2HXW0</accession>
<dbReference type="STRING" id="1307839.L21SP5_01161"/>
<evidence type="ECO:0000256" key="7">
    <source>
        <dbReference type="ARBA" id="ARBA00048539"/>
    </source>
</evidence>
<gene>
    <name evidence="8 10" type="primary">tilS</name>
    <name evidence="10" type="ORF">L21SP5_01161</name>
</gene>
<dbReference type="OrthoDB" id="9807403at2"/>
<evidence type="ECO:0000256" key="2">
    <source>
        <dbReference type="ARBA" id="ARBA00022490"/>
    </source>
</evidence>
<dbReference type="NCBIfam" id="TIGR02433">
    <property type="entry name" value="lysidine_TilS_C"/>
    <property type="match status" value="1"/>
</dbReference>
<dbReference type="EMBL" id="CP013118">
    <property type="protein sequence ID" value="ALO14820.1"/>
    <property type="molecule type" value="Genomic_DNA"/>
</dbReference>
<proteinExistence type="inferred from homology"/>
<name>A0A0S2HXW0_9BACT</name>
<dbReference type="Gene3D" id="3.40.50.620">
    <property type="entry name" value="HUPs"/>
    <property type="match status" value="1"/>
</dbReference>
<comment type="function">
    <text evidence="8">Ligates lysine onto the cytidine present at position 34 of the AUA codon-specific tRNA(Ile) that contains the anticodon CAU, in an ATP-dependent manner. Cytidine is converted to lysidine, thus changing the amino acid specificity of the tRNA from methionine to isoleucine.</text>
</comment>
<evidence type="ECO:0000256" key="3">
    <source>
        <dbReference type="ARBA" id="ARBA00022598"/>
    </source>
</evidence>
<protein>
    <recommendedName>
        <fullName evidence="8">tRNA(Ile)-lysidine synthase</fullName>
        <ecNumber evidence="8">6.3.4.19</ecNumber>
    </recommendedName>
    <alternativeName>
        <fullName evidence="8">tRNA(Ile)-2-lysyl-cytidine synthase</fullName>
    </alternativeName>
    <alternativeName>
        <fullName evidence="8">tRNA(Ile)-lysidine synthetase</fullName>
    </alternativeName>
</protein>
<keyword evidence="2 8" id="KW-0963">Cytoplasm</keyword>
<comment type="similarity">
    <text evidence="8">Belongs to the tRNA(Ile)-lysidine synthase family.</text>
</comment>
<keyword evidence="11" id="KW-1185">Reference proteome</keyword>
<dbReference type="SUPFAM" id="SSF56037">
    <property type="entry name" value="PheT/TilS domain"/>
    <property type="match status" value="1"/>
</dbReference>
<comment type="catalytic activity">
    <reaction evidence="7 8">
        <text>cytidine(34) in tRNA(Ile2) + L-lysine + ATP = lysidine(34) in tRNA(Ile2) + AMP + diphosphate + H(+)</text>
        <dbReference type="Rhea" id="RHEA:43744"/>
        <dbReference type="Rhea" id="RHEA-COMP:10625"/>
        <dbReference type="Rhea" id="RHEA-COMP:10670"/>
        <dbReference type="ChEBI" id="CHEBI:15378"/>
        <dbReference type="ChEBI" id="CHEBI:30616"/>
        <dbReference type="ChEBI" id="CHEBI:32551"/>
        <dbReference type="ChEBI" id="CHEBI:33019"/>
        <dbReference type="ChEBI" id="CHEBI:82748"/>
        <dbReference type="ChEBI" id="CHEBI:83665"/>
        <dbReference type="ChEBI" id="CHEBI:456215"/>
        <dbReference type="EC" id="6.3.4.19"/>
    </reaction>
</comment>
<reference evidence="10 11" key="1">
    <citation type="submission" date="2015-11" db="EMBL/GenBank/DDBJ databases">
        <title>Description and complete genome sequence of a novel strain predominating in hypersaline microbial mats and representing a new family of the Bacteriodetes phylum.</title>
        <authorList>
            <person name="Spring S."/>
            <person name="Bunk B."/>
            <person name="Sproer C."/>
            <person name="Klenk H.-P."/>
        </authorList>
    </citation>
    <scope>NUCLEOTIDE SEQUENCE [LARGE SCALE GENOMIC DNA]</scope>
    <source>
        <strain evidence="10 11">L21-Spi-D4</strain>
    </source>
</reference>
<dbReference type="GO" id="GO:0006400">
    <property type="term" value="P:tRNA modification"/>
    <property type="evidence" value="ECO:0007669"/>
    <property type="project" value="UniProtKB-UniRule"/>
</dbReference>
<evidence type="ECO:0000256" key="8">
    <source>
        <dbReference type="HAMAP-Rule" id="MF_01161"/>
    </source>
</evidence>
<evidence type="ECO:0000256" key="6">
    <source>
        <dbReference type="ARBA" id="ARBA00022840"/>
    </source>
</evidence>
<sequence length="446" mass="51431">MKKELENRFLAFIKENALVDHEKPVIVGLSGGKDSMTLAHLLHKHNYQIIAAHCNFHLREGDADLDQQLVEDWCKQNNVGCVVKHFATEDFAKKEKVSIEMAARTLRYNWFKELLNSYHASSIAVGHHFNDQIETFFMNIARGTGFRGLTGMKAINNQVVRPLLFASAEEIQAYAQDCKIPFRDDHTNKDVAIKRNFFRHEIIPKFQALNPSFQRTMERNIQRFQSIDRYLNLLFMEMEESLVQVNDDGFLIKIPGDKTKHVLVDFIHFYLEKNGIKSPMQAITDIMDAQVGAKSQIENFSIIRDRNALVFQKFKHYEAAPVFVSEPNTEFTFDKYRFKITAISPSDIKNMPVDNEKVWFAADQIHWPIIIRAWQPGDRMKPLGMQQTKKIKKMLTDAKIPSAQRAGFPVMADQKGIIWLPFIRPSQDCAVRDLKATVVQVEVSLT</sequence>
<dbReference type="GO" id="GO:0005737">
    <property type="term" value="C:cytoplasm"/>
    <property type="evidence" value="ECO:0007669"/>
    <property type="project" value="UniProtKB-SubCell"/>
</dbReference>
<dbReference type="NCBIfam" id="TIGR02432">
    <property type="entry name" value="lysidine_TilS_N"/>
    <property type="match status" value="1"/>
</dbReference>
<keyword evidence="3 8" id="KW-0436">Ligase</keyword>
<keyword evidence="5 8" id="KW-0547">Nucleotide-binding</keyword>
<dbReference type="RefSeq" id="WP_057952335.1">
    <property type="nucleotide sequence ID" value="NZ_CP013118.1"/>
</dbReference>
<evidence type="ECO:0000256" key="5">
    <source>
        <dbReference type="ARBA" id="ARBA00022741"/>
    </source>
</evidence>
<dbReference type="Pfam" id="PF01171">
    <property type="entry name" value="ATP_bind_3"/>
    <property type="match status" value="1"/>
</dbReference>
<dbReference type="CDD" id="cd01992">
    <property type="entry name" value="TilS_N"/>
    <property type="match status" value="1"/>
</dbReference>
<evidence type="ECO:0000259" key="9">
    <source>
        <dbReference type="SMART" id="SM00977"/>
    </source>
</evidence>
<keyword evidence="6 8" id="KW-0067">ATP-binding</keyword>
<dbReference type="SUPFAM" id="SSF52402">
    <property type="entry name" value="Adenine nucleotide alpha hydrolases-like"/>
    <property type="match status" value="1"/>
</dbReference>
<feature type="binding site" evidence="8">
    <location>
        <begin position="30"/>
        <end position="35"/>
    </location>
    <ligand>
        <name>ATP</name>
        <dbReference type="ChEBI" id="CHEBI:30616"/>
    </ligand>
</feature>
<dbReference type="GO" id="GO:0032267">
    <property type="term" value="F:tRNA(Ile)-lysidine synthase activity"/>
    <property type="evidence" value="ECO:0007669"/>
    <property type="project" value="UniProtKB-EC"/>
</dbReference>
<dbReference type="Pfam" id="PF11734">
    <property type="entry name" value="TilS_C"/>
    <property type="match status" value="1"/>
</dbReference>
<dbReference type="PANTHER" id="PTHR43033">
    <property type="entry name" value="TRNA(ILE)-LYSIDINE SYNTHASE-RELATED"/>
    <property type="match status" value="1"/>
</dbReference>
<dbReference type="EC" id="6.3.4.19" evidence="8"/>
<dbReference type="AlphaFoldDB" id="A0A0S2HXW0"/>
<evidence type="ECO:0000313" key="11">
    <source>
        <dbReference type="Proteomes" id="UP000064893"/>
    </source>
</evidence>
<dbReference type="InterPro" id="IPR014729">
    <property type="entry name" value="Rossmann-like_a/b/a_fold"/>
</dbReference>
<comment type="subcellular location">
    <subcellularLocation>
        <location evidence="1 8">Cytoplasm</location>
    </subcellularLocation>
</comment>
<dbReference type="Proteomes" id="UP000064893">
    <property type="component" value="Chromosome"/>
</dbReference>
<feature type="domain" description="Lysidine-tRNA(Ile) synthetase C-terminal" evidence="9">
    <location>
        <begin position="369"/>
        <end position="441"/>
    </location>
</feature>
<keyword evidence="4 8" id="KW-0819">tRNA processing</keyword>
<evidence type="ECO:0000256" key="4">
    <source>
        <dbReference type="ARBA" id="ARBA00022694"/>
    </source>
</evidence>
<dbReference type="KEGG" id="blq:L21SP5_01161"/>
<dbReference type="GO" id="GO:0005524">
    <property type="term" value="F:ATP binding"/>
    <property type="evidence" value="ECO:0007669"/>
    <property type="project" value="UniProtKB-UniRule"/>
</dbReference>
<dbReference type="InterPro" id="IPR011063">
    <property type="entry name" value="TilS/TtcA_N"/>
</dbReference>
<dbReference type="InterPro" id="IPR012796">
    <property type="entry name" value="Lysidine-tRNA-synth_C"/>
</dbReference>
<comment type="domain">
    <text evidence="8">The N-terminal region contains the highly conserved SGGXDS motif, predicted to be a P-loop motif involved in ATP binding.</text>
</comment>